<dbReference type="AlphaFoldDB" id="A0A077ZHM3"/>
<keyword evidence="2" id="KW-1185">Reference proteome</keyword>
<dbReference type="OrthoDB" id="5912274at2759"/>
<sequence>TLCKSDADHAYYRARVLLLSTLGISVDLSGTDQCSTSDSTSKEVEPSVFRERKHIALQHGRVNNGRLDLSVSDIKYCFETEPCQFGQYKQSQNDLLVYMIIPSWCTCNSHQSCQVDRWDRVRKAEIYTCQSNLE</sequence>
<reference evidence="1" key="2">
    <citation type="submission" date="2014-03" db="EMBL/GenBank/DDBJ databases">
        <title>The whipworm genome and dual-species transcriptomics of an intimate host-pathogen interaction.</title>
        <authorList>
            <person name="Foth B.J."/>
            <person name="Tsai I.J."/>
            <person name="Reid A.J."/>
            <person name="Bancroft A.J."/>
            <person name="Nichol S."/>
            <person name="Tracey A."/>
            <person name="Holroyd N."/>
            <person name="Cotton J.A."/>
            <person name="Stanley E.J."/>
            <person name="Zarowiecki M."/>
            <person name="Liu J.Z."/>
            <person name="Huckvale T."/>
            <person name="Cooper P.J."/>
            <person name="Grencis R.K."/>
            <person name="Berriman M."/>
        </authorList>
    </citation>
    <scope>NUCLEOTIDE SEQUENCE [LARGE SCALE GENOMIC DNA]</scope>
</reference>
<gene>
    <name evidence="1" type="ORF">TTRE_0000763101</name>
</gene>
<name>A0A077ZHM3_TRITR</name>
<organism evidence="1 2">
    <name type="scientific">Trichuris trichiura</name>
    <name type="common">Whipworm</name>
    <name type="synonym">Trichocephalus trichiurus</name>
    <dbReference type="NCBI Taxonomy" id="36087"/>
    <lineage>
        <taxon>Eukaryota</taxon>
        <taxon>Metazoa</taxon>
        <taxon>Ecdysozoa</taxon>
        <taxon>Nematoda</taxon>
        <taxon>Enoplea</taxon>
        <taxon>Dorylaimia</taxon>
        <taxon>Trichinellida</taxon>
        <taxon>Trichuridae</taxon>
        <taxon>Trichuris</taxon>
    </lineage>
</organism>
<evidence type="ECO:0000313" key="1">
    <source>
        <dbReference type="EMBL" id="CDW59299.1"/>
    </source>
</evidence>
<proteinExistence type="predicted"/>
<accession>A0A077ZHM3</accession>
<feature type="non-terminal residue" evidence="1">
    <location>
        <position position="1"/>
    </location>
</feature>
<dbReference type="Proteomes" id="UP000030665">
    <property type="component" value="Unassembled WGS sequence"/>
</dbReference>
<dbReference type="EMBL" id="HG806550">
    <property type="protein sequence ID" value="CDW59299.1"/>
    <property type="molecule type" value="Genomic_DNA"/>
</dbReference>
<evidence type="ECO:0000313" key="2">
    <source>
        <dbReference type="Proteomes" id="UP000030665"/>
    </source>
</evidence>
<protein>
    <submittedName>
        <fullName evidence="1">Uncharacterized protein</fullName>
    </submittedName>
</protein>
<reference evidence="1" key="1">
    <citation type="submission" date="2014-01" db="EMBL/GenBank/DDBJ databases">
        <authorList>
            <person name="Aslett M."/>
        </authorList>
    </citation>
    <scope>NUCLEOTIDE SEQUENCE</scope>
</reference>